<evidence type="ECO:0000313" key="4">
    <source>
        <dbReference type="Proteomes" id="UP000777438"/>
    </source>
</evidence>
<accession>A0A9P8W8Z9</accession>
<evidence type="ECO:0000256" key="1">
    <source>
        <dbReference type="SAM" id="MobiDB-lite"/>
    </source>
</evidence>
<dbReference type="AlphaFoldDB" id="A0A9P8W8Z9"/>
<proteinExistence type="predicted"/>
<protein>
    <recommendedName>
        <fullName evidence="5">Fucose-specific lectin</fullName>
    </recommendedName>
</protein>
<feature type="region of interest" description="Disordered" evidence="1">
    <location>
        <begin position="97"/>
        <end position="119"/>
    </location>
</feature>
<dbReference type="OrthoDB" id="5396810at2759"/>
<keyword evidence="2" id="KW-0472">Membrane</keyword>
<evidence type="ECO:0008006" key="5">
    <source>
        <dbReference type="Google" id="ProtNLM"/>
    </source>
</evidence>
<gene>
    <name evidence="3" type="ORF">B0T10DRAFT_560117</name>
</gene>
<keyword evidence="2" id="KW-1133">Transmembrane helix</keyword>
<feature type="region of interest" description="Disordered" evidence="1">
    <location>
        <begin position="32"/>
        <end position="63"/>
    </location>
</feature>
<dbReference type="Gene3D" id="2.120.10.70">
    <property type="entry name" value="Fucose-specific lectin"/>
    <property type="match status" value="1"/>
</dbReference>
<sequence>MSSYTYSNLPEVDANRANNLPQPEALSTLDQNMATHSSPGGLGMSQGDNEHILPEVSGGTGPTKSRICGLTRKTALVLAAILSLLVIGGIVGGVVGSKAGKNSSTPSQPSTTVSSDDTSTAINSTTSVLVNSALASANWTDTDGNQHYYVFFQNRNGDIIQSIFDPRDKAWKTRSVSASLETRGQSIEPIKGTSIAVTAWSNDQKHWNIRLYVLVKYNWVYELFTEGPGDDFEWDKGNLREPLPISVGEGSKLAAWHQQRVGPSAPIIVVYQNSKKEIELINSTNSWGIAEPWQIAQNKTGLALTTLDSHPLPLRLYYDDSNSLQEVISKTDFSGMEPTSTLDDKLDPPTSANIVAVSFDTWYIIVVNIRNDGSLRARWWNNENWSESKAPNLGKSPKGISASSNFTAIAANAGRRIYGIVNGVIYEWSFEGSTGKPLEWMYIGVVNTIVS</sequence>
<dbReference type="SUPFAM" id="SSF89372">
    <property type="entry name" value="Fucose-specific lectin"/>
    <property type="match status" value="1"/>
</dbReference>
<name>A0A9P8W8Z9_9HYPO</name>
<dbReference type="EMBL" id="JAGPYM010000007">
    <property type="protein sequence ID" value="KAH6892538.1"/>
    <property type="molecule type" value="Genomic_DNA"/>
</dbReference>
<dbReference type="Proteomes" id="UP000777438">
    <property type="component" value="Unassembled WGS sequence"/>
</dbReference>
<feature type="transmembrane region" description="Helical" evidence="2">
    <location>
        <begin position="74"/>
        <end position="95"/>
    </location>
</feature>
<keyword evidence="2" id="KW-0812">Transmembrane</keyword>
<feature type="compositionally biased region" description="Low complexity" evidence="1">
    <location>
        <begin position="103"/>
        <end position="119"/>
    </location>
</feature>
<reference evidence="3 4" key="1">
    <citation type="journal article" date="2021" name="Nat. Commun.">
        <title>Genetic determinants of endophytism in the Arabidopsis root mycobiome.</title>
        <authorList>
            <person name="Mesny F."/>
            <person name="Miyauchi S."/>
            <person name="Thiergart T."/>
            <person name="Pickel B."/>
            <person name="Atanasova L."/>
            <person name="Karlsson M."/>
            <person name="Huettel B."/>
            <person name="Barry K.W."/>
            <person name="Haridas S."/>
            <person name="Chen C."/>
            <person name="Bauer D."/>
            <person name="Andreopoulos W."/>
            <person name="Pangilinan J."/>
            <person name="LaButti K."/>
            <person name="Riley R."/>
            <person name="Lipzen A."/>
            <person name="Clum A."/>
            <person name="Drula E."/>
            <person name="Henrissat B."/>
            <person name="Kohler A."/>
            <person name="Grigoriev I.V."/>
            <person name="Martin F.M."/>
            <person name="Hacquard S."/>
        </authorList>
    </citation>
    <scope>NUCLEOTIDE SEQUENCE [LARGE SCALE GENOMIC DNA]</scope>
    <source>
        <strain evidence="3 4">MPI-CAGE-CH-0241</strain>
    </source>
</reference>
<evidence type="ECO:0000313" key="3">
    <source>
        <dbReference type="EMBL" id="KAH6892538.1"/>
    </source>
</evidence>
<organism evidence="3 4">
    <name type="scientific">Thelonectria olida</name>
    <dbReference type="NCBI Taxonomy" id="1576542"/>
    <lineage>
        <taxon>Eukaryota</taxon>
        <taxon>Fungi</taxon>
        <taxon>Dikarya</taxon>
        <taxon>Ascomycota</taxon>
        <taxon>Pezizomycotina</taxon>
        <taxon>Sordariomycetes</taxon>
        <taxon>Hypocreomycetidae</taxon>
        <taxon>Hypocreales</taxon>
        <taxon>Nectriaceae</taxon>
        <taxon>Thelonectria</taxon>
    </lineage>
</organism>
<keyword evidence="4" id="KW-1185">Reference proteome</keyword>
<comment type="caution">
    <text evidence="3">The sequence shown here is derived from an EMBL/GenBank/DDBJ whole genome shotgun (WGS) entry which is preliminary data.</text>
</comment>
<evidence type="ECO:0000256" key="2">
    <source>
        <dbReference type="SAM" id="Phobius"/>
    </source>
</evidence>